<sequence>MDIDGFIKEYPFLNNMVIAYNEFNKNVTDEERTFDSTIMNNLKNLPDYYDKHKYIYEKIIRNLNFLLNKKYTEMKIYEYCRFLNQFIYHKKKKYNLNEFTINMFYLTSHSNIIGKGGIGNCPYHSYDATYKEPLNIIKLDNFHENIRDIKRVLENEISQDHSLCQKYVCECVKIYKTMHKKYCPYEGTTDKTLKETCDILEKFKTSYMAFLFGEEDIKDKIPPLNGPDIDDFPKCLPDEPKPETEQERSPAEDLAQGARVGMEQQPQATSPASEQSNSPTSLSTSTVVSTMVGIPPFLALIYKFTPVGTMLRSKNRRNINIYNNLDDEIEKELFYPSNKNEIINSSLERYNVGYGSV</sequence>
<feature type="region of interest" description="Disordered" evidence="1">
    <location>
        <begin position="221"/>
        <end position="283"/>
    </location>
</feature>
<name>A0A1G4GSD1_PLAVI</name>
<dbReference type="VEuPathDB" id="PlasmoDB:PVP01_1001600"/>
<gene>
    <name evidence="2" type="ORF">PVT01_030031400</name>
</gene>
<dbReference type="Proteomes" id="UP000196402">
    <property type="component" value="Chromosome 3"/>
</dbReference>
<evidence type="ECO:0000313" key="3">
    <source>
        <dbReference type="Proteomes" id="UP000196402"/>
    </source>
</evidence>
<dbReference type="VEuPathDB" id="PlasmoDB:PVW1_100019500"/>
<feature type="compositionally biased region" description="Basic and acidic residues" evidence="1">
    <location>
        <begin position="231"/>
        <end position="251"/>
    </location>
</feature>
<feature type="compositionally biased region" description="Low complexity" evidence="1">
    <location>
        <begin position="273"/>
        <end position="283"/>
    </location>
</feature>
<dbReference type="VEuPathDB" id="PlasmoDB:PVPAM_000041600"/>
<evidence type="ECO:0000313" key="2">
    <source>
        <dbReference type="EMBL" id="SCO65499.1"/>
    </source>
</evidence>
<reference evidence="2 3" key="1">
    <citation type="submission" date="2016-07" db="EMBL/GenBank/DDBJ databases">
        <authorList>
            <consortium name="Pathogen Informatics"/>
        </authorList>
    </citation>
    <scope>NUCLEOTIDE SEQUENCE [LARGE SCALE GENOMIC DNA]</scope>
</reference>
<dbReference type="EMBL" id="LT615241">
    <property type="protein sequence ID" value="SCO65499.1"/>
    <property type="molecule type" value="Genomic_DNA"/>
</dbReference>
<protein>
    <submittedName>
        <fullName evidence="2">VIR protein</fullName>
    </submittedName>
</protein>
<dbReference type="InterPro" id="IPR008780">
    <property type="entry name" value="Plasmodium_Vir"/>
</dbReference>
<dbReference type="Pfam" id="PF05795">
    <property type="entry name" value="Plasmodium_Vir"/>
    <property type="match status" value="1"/>
</dbReference>
<organism evidence="2 3">
    <name type="scientific">Plasmodium vivax</name>
    <name type="common">malaria parasite P. vivax</name>
    <dbReference type="NCBI Taxonomy" id="5855"/>
    <lineage>
        <taxon>Eukaryota</taxon>
        <taxon>Sar</taxon>
        <taxon>Alveolata</taxon>
        <taxon>Apicomplexa</taxon>
        <taxon>Aconoidasida</taxon>
        <taxon>Haemosporida</taxon>
        <taxon>Plasmodiidae</taxon>
        <taxon>Plasmodium</taxon>
        <taxon>Plasmodium (Plasmodium)</taxon>
    </lineage>
</organism>
<dbReference type="AlphaFoldDB" id="A0A1G4GSD1"/>
<accession>A0A1G4GSD1</accession>
<proteinExistence type="predicted"/>
<evidence type="ECO:0000256" key="1">
    <source>
        <dbReference type="SAM" id="MobiDB-lite"/>
    </source>
</evidence>